<name>A0ABU8HEB9_9BACI</name>
<dbReference type="RefSeq" id="WP_336587150.1">
    <property type="nucleotide sequence ID" value="NZ_JBBAXC010000008.1"/>
</dbReference>
<keyword evidence="1" id="KW-1133">Transmembrane helix</keyword>
<evidence type="ECO:0000313" key="2">
    <source>
        <dbReference type="EMBL" id="MEI5907713.1"/>
    </source>
</evidence>
<accession>A0ABU8HEB9</accession>
<feature type="transmembrane region" description="Helical" evidence="1">
    <location>
        <begin position="7"/>
        <end position="24"/>
    </location>
</feature>
<feature type="transmembrane region" description="Helical" evidence="1">
    <location>
        <begin position="30"/>
        <end position="46"/>
    </location>
</feature>
<comment type="caution">
    <text evidence="2">The sequence shown here is derived from an EMBL/GenBank/DDBJ whole genome shotgun (WGS) entry which is preliminary data.</text>
</comment>
<dbReference type="EMBL" id="JBBAXC010000008">
    <property type="protein sequence ID" value="MEI5907713.1"/>
    <property type="molecule type" value="Genomic_DNA"/>
</dbReference>
<dbReference type="Proteomes" id="UP001312865">
    <property type="component" value="Unassembled WGS sequence"/>
</dbReference>
<proteinExistence type="predicted"/>
<feature type="transmembrane region" description="Helical" evidence="1">
    <location>
        <begin position="84"/>
        <end position="103"/>
    </location>
</feature>
<evidence type="ECO:0000313" key="3">
    <source>
        <dbReference type="Proteomes" id="UP001312865"/>
    </source>
</evidence>
<keyword evidence="3" id="KW-1185">Reference proteome</keyword>
<sequence>MFTIVKVIISAIIIGVITEISRRFPQQGGIIAALPIVSLLSIIWLYTQGEQMDKLSKFAISVVWGIPGTVVMLLIIGVSLKHSINLFASLGMGIAGWLIFYLAQDLIVKNLIN</sequence>
<feature type="transmembrane region" description="Helical" evidence="1">
    <location>
        <begin position="58"/>
        <end position="78"/>
    </location>
</feature>
<reference evidence="2 3" key="1">
    <citation type="journal article" date="2018" name="J. Microbiol.">
        <title>Bacillus spongiae sp. nov., isolated from sponge of Jeju Island.</title>
        <authorList>
            <person name="Lee G.E."/>
            <person name="Im W.T."/>
            <person name="Park J.S."/>
        </authorList>
    </citation>
    <scope>NUCLEOTIDE SEQUENCE [LARGE SCALE GENOMIC DNA]</scope>
    <source>
        <strain evidence="2 3">135PIL107-10</strain>
    </source>
</reference>
<keyword evidence="1" id="KW-0472">Membrane</keyword>
<gene>
    <name evidence="2" type="ORF">WAK64_11675</name>
</gene>
<protein>
    <submittedName>
        <fullName evidence="2">DUF3147 family protein</fullName>
    </submittedName>
</protein>
<dbReference type="NCBIfam" id="NF006750">
    <property type="entry name" value="PRK09272.1-3"/>
    <property type="match status" value="1"/>
</dbReference>
<keyword evidence="1" id="KW-0812">Transmembrane</keyword>
<organism evidence="2 3">
    <name type="scientific">Bacillus spongiae</name>
    <dbReference type="NCBI Taxonomy" id="2683610"/>
    <lineage>
        <taxon>Bacteria</taxon>
        <taxon>Bacillati</taxon>
        <taxon>Bacillota</taxon>
        <taxon>Bacilli</taxon>
        <taxon>Bacillales</taxon>
        <taxon>Bacillaceae</taxon>
        <taxon>Bacillus</taxon>
    </lineage>
</organism>
<evidence type="ECO:0000256" key="1">
    <source>
        <dbReference type="SAM" id="Phobius"/>
    </source>
</evidence>